<dbReference type="GO" id="GO:0005886">
    <property type="term" value="C:plasma membrane"/>
    <property type="evidence" value="ECO:0007669"/>
    <property type="project" value="UniProtKB-SubCell"/>
</dbReference>
<keyword evidence="7 15" id="KW-1133">Transmembrane helix</keyword>
<keyword evidence="5 15" id="KW-0812">Transmembrane</keyword>
<protein>
    <submittedName>
        <fullName evidence="16">Sodium:solute symporter</fullName>
    </submittedName>
</protein>
<keyword evidence="11" id="KW-0739">Sodium transport</keyword>
<feature type="transmembrane region" description="Helical" evidence="15">
    <location>
        <begin position="268"/>
        <end position="292"/>
    </location>
</feature>
<keyword evidence="17" id="KW-1185">Reference proteome</keyword>
<dbReference type="PANTHER" id="PTHR48086">
    <property type="entry name" value="SODIUM/PROLINE SYMPORTER-RELATED"/>
    <property type="match status" value="1"/>
</dbReference>
<dbReference type="GO" id="GO:0015293">
    <property type="term" value="F:symporter activity"/>
    <property type="evidence" value="ECO:0007669"/>
    <property type="project" value="UniProtKB-KW"/>
</dbReference>
<dbReference type="PROSITE" id="PS50283">
    <property type="entry name" value="NA_SOLUT_SYMP_3"/>
    <property type="match status" value="1"/>
</dbReference>
<dbReference type="Gene3D" id="1.20.1730.10">
    <property type="entry name" value="Sodium/glucose cotransporter"/>
    <property type="match status" value="1"/>
</dbReference>
<comment type="catalytic activity">
    <reaction evidence="12">
        <text>L-proline(in) + Na(+)(in) = L-proline(out) + Na(+)(out)</text>
        <dbReference type="Rhea" id="RHEA:28967"/>
        <dbReference type="ChEBI" id="CHEBI:29101"/>
        <dbReference type="ChEBI" id="CHEBI:60039"/>
    </reaction>
</comment>
<evidence type="ECO:0000256" key="8">
    <source>
        <dbReference type="ARBA" id="ARBA00023053"/>
    </source>
</evidence>
<feature type="region of interest" description="Disordered" evidence="14">
    <location>
        <begin position="493"/>
        <end position="515"/>
    </location>
</feature>
<evidence type="ECO:0000256" key="3">
    <source>
        <dbReference type="ARBA" id="ARBA00022448"/>
    </source>
</evidence>
<evidence type="ECO:0000256" key="11">
    <source>
        <dbReference type="ARBA" id="ARBA00023201"/>
    </source>
</evidence>
<feature type="transmembrane region" description="Helical" evidence="15">
    <location>
        <begin position="43"/>
        <end position="60"/>
    </location>
</feature>
<dbReference type="AlphaFoldDB" id="A0A6F8U6R7"/>
<dbReference type="RefSeq" id="WP_172422121.1">
    <property type="nucleotide sequence ID" value="NZ_AP022843.1"/>
</dbReference>
<dbReference type="Proteomes" id="UP000502259">
    <property type="component" value="Chromosome"/>
</dbReference>
<keyword evidence="4" id="KW-1003">Cell membrane</keyword>
<evidence type="ECO:0000256" key="10">
    <source>
        <dbReference type="ARBA" id="ARBA00023136"/>
    </source>
</evidence>
<name>A0A6F8U6R7_9GAMM</name>
<evidence type="ECO:0000256" key="7">
    <source>
        <dbReference type="ARBA" id="ARBA00022989"/>
    </source>
</evidence>
<feature type="transmembrane region" description="Helical" evidence="15">
    <location>
        <begin position="152"/>
        <end position="172"/>
    </location>
</feature>
<feature type="transmembrane region" description="Helical" evidence="15">
    <location>
        <begin position="447"/>
        <end position="466"/>
    </location>
</feature>
<feature type="transmembrane region" description="Helical" evidence="15">
    <location>
        <begin position="123"/>
        <end position="146"/>
    </location>
</feature>
<evidence type="ECO:0000256" key="15">
    <source>
        <dbReference type="SAM" id="Phobius"/>
    </source>
</evidence>
<feature type="transmembrane region" description="Helical" evidence="15">
    <location>
        <begin position="72"/>
        <end position="90"/>
    </location>
</feature>
<evidence type="ECO:0000256" key="2">
    <source>
        <dbReference type="ARBA" id="ARBA00006434"/>
    </source>
</evidence>
<evidence type="ECO:0000256" key="9">
    <source>
        <dbReference type="ARBA" id="ARBA00023065"/>
    </source>
</evidence>
<dbReference type="InterPro" id="IPR050277">
    <property type="entry name" value="Sodium:Solute_Symporter"/>
</dbReference>
<evidence type="ECO:0000256" key="14">
    <source>
        <dbReference type="SAM" id="MobiDB-lite"/>
    </source>
</evidence>
<evidence type="ECO:0000313" key="16">
    <source>
        <dbReference type="EMBL" id="BCB09367.1"/>
    </source>
</evidence>
<feature type="transmembrane region" description="Helical" evidence="15">
    <location>
        <begin position="419"/>
        <end position="441"/>
    </location>
</feature>
<feature type="transmembrane region" description="Helical" evidence="15">
    <location>
        <begin position="387"/>
        <end position="412"/>
    </location>
</feature>
<feature type="transmembrane region" description="Helical" evidence="15">
    <location>
        <begin position="6"/>
        <end position="23"/>
    </location>
</feature>
<dbReference type="PANTHER" id="PTHR48086:SF3">
    <property type="entry name" value="SODIUM_PROLINE SYMPORTER"/>
    <property type="match status" value="1"/>
</dbReference>
<accession>A0A6F8U6R7</accession>
<evidence type="ECO:0000256" key="12">
    <source>
        <dbReference type="ARBA" id="ARBA00033708"/>
    </source>
</evidence>
<keyword evidence="3" id="KW-0813">Transport</keyword>
<evidence type="ECO:0000256" key="1">
    <source>
        <dbReference type="ARBA" id="ARBA00004651"/>
    </source>
</evidence>
<sequence length="515" mass="56243">MTGSLLIIAAFMIIPLLVGVLSARQSQETSEDFFVQGRAMGSIAVFFTVAATWWSAFAFLGSNATFYTNGPVFLTALAWNLLFGFMYYWIGKRVWFLGKRFNYLTPSDLIGDFYNSEALRITVAAITLIFTVPYLQIQLTGGAYLIEVASGGLIPFWLAALLFYFIIIIYVWIGGIRAIAWTDVIYGALLFFGMMYAGYYISTQVGGPSALFSQLQQTSPEHLTMPGPNGTMGYPMWFSLFAITAIGAFMGPQIWLRMYSVKHGKLFNLMPFLLGLAAFAYVGSVLSGYSGVLLEPNVENPDQILPIMLMEYAPYLLASLIMAAGASAAMSTANSQIHAVSTVVTMDIYKRYVNRDASQARIVYIGRLSLVGFSLVAYIMALTVPGVLVTIGIAALAGTAQLVIPTLGAITWKKAHPTAALVGLWAGVGCVLLMTFGPLSAPLGFHAGIWGLLLNIALFVGLSHALHRRDTAVVERFTQARYDYDAEYHPERLPSYAQDAKPAYAQETKPSVADR</sequence>
<feature type="transmembrane region" description="Helical" evidence="15">
    <location>
        <begin position="234"/>
        <end position="256"/>
    </location>
</feature>
<keyword evidence="8" id="KW-0915">Sodium</keyword>
<feature type="transmembrane region" description="Helical" evidence="15">
    <location>
        <begin position="312"/>
        <end position="330"/>
    </location>
</feature>
<comment type="similarity">
    <text evidence="2 13">Belongs to the sodium:solute symporter (SSF) (TC 2.A.21) family.</text>
</comment>
<evidence type="ECO:0000313" key="17">
    <source>
        <dbReference type="Proteomes" id="UP000502259"/>
    </source>
</evidence>
<comment type="subcellular location">
    <subcellularLocation>
        <location evidence="1">Cell membrane</location>
        <topology evidence="1">Multi-pass membrane protein</topology>
    </subcellularLocation>
</comment>
<proteinExistence type="inferred from homology"/>
<dbReference type="InterPro" id="IPR001734">
    <property type="entry name" value="Na/solute_symporter"/>
</dbReference>
<keyword evidence="10 15" id="KW-0472">Membrane</keyword>
<evidence type="ECO:0000256" key="5">
    <source>
        <dbReference type="ARBA" id="ARBA00022692"/>
    </source>
</evidence>
<gene>
    <name evidence="16" type="ORF">HHSLTHF2_32570</name>
</gene>
<organism evidence="16 17">
    <name type="scientific">Halomonas hydrothermalis</name>
    <dbReference type="NCBI Taxonomy" id="115561"/>
    <lineage>
        <taxon>Bacteria</taxon>
        <taxon>Pseudomonadati</taxon>
        <taxon>Pseudomonadota</taxon>
        <taxon>Gammaproteobacteria</taxon>
        <taxon>Oceanospirillales</taxon>
        <taxon>Halomonadaceae</taxon>
        <taxon>Halomonas</taxon>
    </lineage>
</organism>
<feature type="transmembrane region" description="Helical" evidence="15">
    <location>
        <begin position="362"/>
        <end position="381"/>
    </location>
</feature>
<feature type="transmembrane region" description="Helical" evidence="15">
    <location>
        <begin position="184"/>
        <end position="202"/>
    </location>
</feature>
<evidence type="ECO:0000256" key="6">
    <source>
        <dbReference type="ARBA" id="ARBA00022847"/>
    </source>
</evidence>
<dbReference type="EMBL" id="AP022843">
    <property type="protein sequence ID" value="BCB09367.1"/>
    <property type="molecule type" value="Genomic_DNA"/>
</dbReference>
<evidence type="ECO:0000256" key="13">
    <source>
        <dbReference type="RuleBase" id="RU362091"/>
    </source>
</evidence>
<keyword evidence="6" id="KW-0769">Symport</keyword>
<dbReference type="InterPro" id="IPR038377">
    <property type="entry name" value="Na/Glc_symporter_sf"/>
</dbReference>
<dbReference type="GO" id="GO:0006814">
    <property type="term" value="P:sodium ion transport"/>
    <property type="evidence" value="ECO:0007669"/>
    <property type="project" value="UniProtKB-KW"/>
</dbReference>
<reference evidence="16 17" key="1">
    <citation type="submission" date="2020-03" db="EMBL/GenBank/DDBJ databases">
        <title>Complete Genome Sequence of Halomonas hydrothermalis Strain Slthf2, Halophilic Bacterium Isolated from Deep-Sea Hydrothermal-Vent Environments.</title>
        <authorList>
            <person name="Takeyama N."/>
            <person name="Huang M."/>
            <person name="Sato K."/>
            <person name="Galipon J."/>
            <person name="Arakawa K."/>
        </authorList>
    </citation>
    <scope>NUCLEOTIDE SEQUENCE [LARGE SCALE GENOMIC DNA]</scope>
    <source>
        <strain evidence="16 17">Slthf2</strain>
    </source>
</reference>
<dbReference type="CDD" id="cd10322">
    <property type="entry name" value="SLC5sbd"/>
    <property type="match status" value="1"/>
</dbReference>
<keyword evidence="9" id="KW-0406">Ion transport</keyword>
<evidence type="ECO:0000256" key="4">
    <source>
        <dbReference type="ARBA" id="ARBA00022475"/>
    </source>
</evidence>
<dbReference type="Pfam" id="PF00474">
    <property type="entry name" value="SSF"/>
    <property type="match status" value="1"/>
</dbReference>